<dbReference type="NCBIfam" id="TIGR01726">
    <property type="entry name" value="HEQRo_perm_3TM"/>
    <property type="match status" value="1"/>
</dbReference>
<name>A0A1F6D6A4_HANXR</name>
<feature type="transmembrane region" description="Helical" evidence="9">
    <location>
        <begin position="178"/>
        <end position="198"/>
    </location>
</feature>
<dbReference type="CDD" id="cd06261">
    <property type="entry name" value="TM_PBP2"/>
    <property type="match status" value="1"/>
</dbReference>
<feature type="transmembrane region" description="Helical" evidence="9">
    <location>
        <begin position="12"/>
        <end position="36"/>
    </location>
</feature>
<dbReference type="AlphaFoldDB" id="A0A1F6D6A4"/>
<keyword evidence="5 9" id="KW-0812">Transmembrane</keyword>
<keyword evidence="4" id="KW-1003">Cell membrane</keyword>
<dbReference type="GO" id="GO:0006865">
    <property type="term" value="P:amino acid transport"/>
    <property type="evidence" value="ECO:0007669"/>
    <property type="project" value="UniProtKB-KW"/>
</dbReference>
<evidence type="ECO:0000256" key="5">
    <source>
        <dbReference type="ARBA" id="ARBA00022692"/>
    </source>
</evidence>
<evidence type="ECO:0000256" key="6">
    <source>
        <dbReference type="ARBA" id="ARBA00022970"/>
    </source>
</evidence>
<dbReference type="EMBL" id="MFKF01000020">
    <property type="protein sequence ID" value="OGG56969.1"/>
    <property type="molecule type" value="Genomic_DNA"/>
</dbReference>
<keyword evidence="3 9" id="KW-0813">Transport</keyword>
<evidence type="ECO:0000256" key="7">
    <source>
        <dbReference type="ARBA" id="ARBA00022989"/>
    </source>
</evidence>
<evidence type="ECO:0000256" key="8">
    <source>
        <dbReference type="ARBA" id="ARBA00023136"/>
    </source>
</evidence>
<comment type="caution">
    <text evidence="11">The sequence shown here is derived from an EMBL/GenBank/DDBJ whole genome shotgun (WGS) entry which is preliminary data.</text>
</comment>
<accession>A0A1F6D6A4</accession>
<dbReference type="PANTHER" id="PTHR30614">
    <property type="entry name" value="MEMBRANE COMPONENT OF AMINO ACID ABC TRANSPORTER"/>
    <property type="match status" value="1"/>
</dbReference>
<dbReference type="PROSITE" id="PS50928">
    <property type="entry name" value="ABC_TM1"/>
    <property type="match status" value="1"/>
</dbReference>
<sequence>MLPLFAKGLLWTVQLTVAAYLLALPLGLAVALLRIVPSRPAAWAAAAYVEVLRGTPLLVQIFFVYFVLPSAGLSLSAWAAGVAALGVNASAYVAEVCRAGVLSVDRGQTEAARSLGMTAWQALRFVVLPQALRRMVPPLTNEAVALLKDSSLVSVMGLTELTRAGQELSGRYADPLTVWPAVALFYFAATFPLTRLAAWMERRWEAGRAG</sequence>
<keyword evidence="7 9" id="KW-1133">Transmembrane helix</keyword>
<evidence type="ECO:0000259" key="10">
    <source>
        <dbReference type="PROSITE" id="PS50928"/>
    </source>
</evidence>
<evidence type="ECO:0000256" key="9">
    <source>
        <dbReference type="RuleBase" id="RU363032"/>
    </source>
</evidence>
<organism evidence="11 12">
    <name type="scientific">Handelsmanbacteria sp. (strain RIFCSPLOWO2_12_FULL_64_10)</name>
    <dbReference type="NCBI Taxonomy" id="1817868"/>
    <lineage>
        <taxon>Bacteria</taxon>
        <taxon>Candidatus Handelsmaniibacteriota</taxon>
    </lineage>
</organism>
<gene>
    <name evidence="11" type="ORF">A3F84_21280</name>
</gene>
<evidence type="ECO:0000313" key="11">
    <source>
        <dbReference type="EMBL" id="OGG56969.1"/>
    </source>
</evidence>
<dbReference type="Pfam" id="PF00528">
    <property type="entry name" value="BPD_transp_1"/>
    <property type="match status" value="1"/>
</dbReference>
<dbReference type="GO" id="GO:0022857">
    <property type="term" value="F:transmembrane transporter activity"/>
    <property type="evidence" value="ECO:0007669"/>
    <property type="project" value="InterPro"/>
</dbReference>
<comment type="similarity">
    <text evidence="2">Belongs to the binding-protein-dependent transport system permease family. HisMQ subfamily.</text>
</comment>
<dbReference type="FunFam" id="1.10.3720.10:FF:000033">
    <property type="entry name" value="Polar amino acid ABC transporter permease"/>
    <property type="match status" value="1"/>
</dbReference>
<dbReference type="GO" id="GO:0043190">
    <property type="term" value="C:ATP-binding cassette (ABC) transporter complex"/>
    <property type="evidence" value="ECO:0007669"/>
    <property type="project" value="InterPro"/>
</dbReference>
<keyword evidence="6" id="KW-0029">Amino-acid transport</keyword>
<evidence type="ECO:0000313" key="12">
    <source>
        <dbReference type="Proteomes" id="UP000178606"/>
    </source>
</evidence>
<dbReference type="InterPro" id="IPR035906">
    <property type="entry name" value="MetI-like_sf"/>
</dbReference>
<keyword evidence="8 9" id="KW-0472">Membrane</keyword>
<evidence type="ECO:0000256" key="4">
    <source>
        <dbReference type="ARBA" id="ARBA00022475"/>
    </source>
</evidence>
<dbReference type="PANTHER" id="PTHR30614:SF20">
    <property type="entry name" value="GLUTAMINE TRANSPORT SYSTEM PERMEASE PROTEIN GLNP"/>
    <property type="match status" value="1"/>
</dbReference>
<feature type="transmembrane region" description="Helical" evidence="9">
    <location>
        <begin position="57"/>
        <end position="80"/>
    </location>
</feature>
<dbReference type="InterPro" id="IPR043429">
    <property type="entry name" value="ArtM/GltK/GlnP/TcyL/YhdX-like"/>
</dbReference>
<dbReference type="Proteomes" id="UP000178606">
    <property type="component" value="Unassembled WGS sequence"/>
</dbReference>
<proteinExistence type="inferred from homology"/>
<reference evidence="11 12" key="1">
    <citation type="journal article" date="2016" name="Nat. Commun.">
        <title>Thousands of microbial genomes shed light on interconnected biogeochemical processes in an aquifer system.</title>
        <authorList>
            <person name="Anantharaman K."/>
            <person name="Brown C.T."/>
            <person name="Hug L.A."/>
            <person name="Sharon I."/>
            <person name="Castelle C.J."/>
            <person name="Probst A.J."/>
            <person name="Thomas B.C."/>
            <person name="Singh A."/>
            <person name="Wilkins M.J."/>
            <person name="Karaoz U."/>
            <person name="Brodie E.L."/>
            <person name="Williams K.H."/>
            <person name="Hubbard S.S."/>
            <person name="Banfield J.F."/>
        </authorList>
    </citation>
    <scope>NUCLEOTIDE SEQUENCE [LARGE SCALE GENOMIC DNA]</scope>
    <source>
        <strain evidence="12">RIFCSPLOWO2_12_FULL_64_10</strain>
    </source>
</reference>
<evidence type="ECO:0000256" key="3">
    <source>
        <dbReference type="ARBA" id="ARBA00022448"/>
    </source>
</evidence>
<dbReference type="InterPro" id="IPR010065">
    <property type="entry name" value="AA_ABC_transptr_permease_3TM"/>
</dbReference>
<feature type="domain" description="ABC transmembrane type-1" evidence="10">
    <location>
        <begin position="9"/>
        <end position="197"/>
    </location>
</feature>
<evidence type="ECO:0000256" key="2">
    <source>
        <dbReference type="ARBA" id="ARBA00010072"/>
    </source>
</evidence>
<evidence type="ECO:0000256" key="1">
    <source>
        <dbReference type="ARBA" id="ARBA00004651"/>
    </source>
</evidence>
<dbReference type="SUPFAM" id="SSF161098">
    <property type="entry name" value="MetI-like"/>
    <property type="match status" value="1"/>
</dbReference>
<protein>
    <recommendedName>
        <fullName evidence="10">ABC transmembrane type-1 domain-containing protein</fullName>
    </recommendedName>
</protein>
<dbReference type="InterPro" id="IPR000515">
    <property type="entry name" value="MetI-like"/>
</dbReference>
<comment type="subcellular location">
    <subcellularLocation>
        <location evidence="1 9">Cell membrane</location>
        <topology evidence="1 9">Multi-pass membrane protein</topology>
    </subcellularLocation>
</comment>
<dbReference type="Gene3D" id="1.10.3720.10">
    <property type="entry name" value="MetI-like"/>
    <property type="match status" value="1"/>
</dbReference>